<dbReference type="STRING" id="1150626.PHAMO_570013"/>
<keyword evidence="4" id="KW-1185">Reference proteome</keyword>
<evidence type="ECO:0000256" key="2">
    <source>
        <dbReference type="SAM" id="Phobius"/>
    </source>
</evidence>
<feature type="region of interest" description="Disordered" evidence="1">
    <location>
        <begin position="176"/>
        <end position="225"/>
    </location>
</feature>
<comment type="caution">
    <text evidence="3">The sequence shown here is derived from an EMBL/GenBank/DDBJ whole genome shotgun (WGS) entry which is preliminary data.</text>
</comment>
<sequence>MYWIDGDKQAVDLASLPSLTQSIAQSSLPLPCGHSPMSMSSVVIISLAAAVILVIGGSLVMYMASLVKTAYELKVQIGADIDSRLSKISEDLDKKSRWIKRDLIEEIEKIKVALETENTRKFEALAVPLTNSVEGFDAQARRDRIEWTAAIERNRILIAQLDSQIEDVRNDLKTALSAPPQPMSLDLSTESADIASPPLTSAPVPPVPPDPQTMSQFLPDLGRKR</sequence>
<keyword evidence="2" id="KW-0812">Transmembrane</keyword>
<keyword evidence="2" id="KW-0472">Membrane</keyword>
<keyword evidence="2" id="KW-1133">Transmembrane helix</keyword>
<name>H8FXD0_MAGML</name>
<feature type="transmembrane region" description="Helical" evidence="2">
    <location>
        <begin position="43"/>
        <end position="64"/>
    </location>
</feature>
<dbReference type="Proteomes" id="UP000004169">
    <property type="component" value="Unassembled WGS sequence"/>
</dbReference>
<organism evidence="3 4">
    <name type="scientific">Magnetospirillum molischianum DSM 120</name>
    <dbReference type="NCBI Taxonomy" id="1150626"/>
    <lineage>
        <taxon>Bacteria</taxon>
        <taxon>Pseudomonadati</taxon>
        <taxon>Pseudomonadota</taxon>
        <taxon>Alphaproteobacteria</taxon>
        <taxon>Rhodospirillales</taxon>
        <taxon>Rhodospirillaceae</taxon>
        <taxon>Magnetospirillum</taxon>
    </lineage>
</organism>
<gene>
    <name evidence="3" type="ORF">PHAMO_570013</name>
</gene>
<evidence type="ECO:0000313" key="3">
    <source>
        <dbReference type="EMBL" id="CCG43018.1"/>
    </source>
</evidence>
<proteinExistence type="predicted"/>
<reference evidence="3 4" key="1">
    <citation type="journal article" date="2012" name="J. Bacteriol.">
        <title>Draft Genome Sequence of the Purple Photosynthetic Bacterium Phaeospirillum molischianum DSM120, a Particularly Versatile Bacterium.</title>
        <authorList>
            <person name="Duquesne K."/>
            <person name="Prima V."/>
            <person name="Ji B."/>
            <person name="Rouy Z."/>
            <person name="Medigue C."/>
            <person name="Talla E."/>
            <person name="Sturgis J.N."/>
        </authorList>
    </citation>
    <scope>NUCLEOTIDE SEQUENCE [LARGE SCALE GENOMIC DNA]</scope>
    <source>
        <strain evidence="4">DSM120</strain>
    </source>
</reference>
<evidence type="ECO:0000256" key="1">
    <source>
        <dbReference type="SAM" id="MobiDB-lite"/>
    </source>
</evidence>
<dbReference type="AlphaFoldDB" id="H8FXD0"/>
<dbReference type="EMBL" id="CAHP01000053">
    <property type="protein sequence ID" value="CCG43018.1"/>
    <property type="molecule type" value="Genomic_DNA"/>
</dbReference>
<evidence type="ECO:0000313" key="4">
    <source>
        <dbReference type="Proteomes" id="UP000004169"/>
    </source>
</evidence>
<dbReference type="eggNOG" id="ENOG503374F">
    <property type="taxonomic scope" value="Bacteria"/>
</dbReference>
<accession>H8FXD0</accession>
<protein>
    <submittedName>
        <fullName evidence="3">Uncharacterized protein</fullName>
    </submittedName>
</protein>